<evidence type="ECO:0000256" key="2">
    <source>
        <dbReference type="ARBA" id="ARBA00023043"/>
    </source>
</evidence>
<dbReference type="PANTHER" id="PTHR24171">
    <property type="entry name" value="ANKYRIN REPEAT DOMAIN-CONTAINING PROTEIN 39-RELATED"/>
    <property type="match status" value="1"/>
</dbReference>
<dbReference type="PANTHER" id="PTHR24171:SF9">
    <property type="entry name" value="ANKYRIN REPEAT DOMAIN-CONTAINING PROTEIN 39"/>
    <property type="match status" value="1"/>
</dbReference>
<dbReference type="SMART" id="SM00248">
    <property type="entry name" value="ANK"/>
    <property type="match status" value="3"/>
</dbReference>
<dbReference type="SUPFAM" id="SSF48403">
    <property type="entry name" value="Ankyrin repeat"/>
    <property type="match status" value="1"/>
</dbReference>
<dbReference type="PROSITE" id="PS50088">
    <property type="entry name" value="ANK_REPEAT"/>
    <property type="match status" value="2"/>
</dbReference>
<dbReference type="PROSITE" id="PS50297">
    <property type="entry name" value="ANK_REP_REGION"/>
    <property type="match status" value="1"/>
</dbReference>
<dbReference type="InterPro" id="IPR002110">
    <property type="entry name" value="Ankyrin_rpt"/>
</dbReference>
<sequence length="180" mass="20709">MSKKLSVDTVVRVYEKDRFKIPHLKLLPRIRPKKDFFEYTILHLALYVHDDEFVDFLLENNANTELRTEHLGPVILSAISLNRLKYVKKLIAAGADVNQIICAKDTYEEYNGRLNDEDNFNFHLDYHEYTPLEFAVNHNAYEIAEFLISQGADVQERDFNGESTDSPMGIAALANNVGML</sequence>
<feature type="repeat" description="ANK" evidence="3">
    <location>
        <begin position="127"/>
        <end position="159"/>
    </location>
</feature>
<dbReference type="Proteomes" id="UP000786811">
    <property type="component" value="Unassembled WGS sequence"/>
</dbReference>
<dbReference type="EMBL" id="CAJNRD030001119">
    <property type="protein sequence ID" value="CAG5090076.1"/>
    <property type="molecule type" value="Genomic_DNA"/>
</dbReference>
<evidence type="ECO:0000256" key="1">
    <source>
        <dbReference type="ARBA" id="ARBA00022737"/>
    </source>
</evidence>
<evidence type="ECO:0000256" key="3">
    <source>
        <dbReference type="PROSITE-ProRule" id="PRU00023"/>
    </source>
</evidence>
<accession>A0A8J2HDE1</accession>
<dbReference type="OrthoDB" id="19174at2759"/>
<comment type="caution">
    <text evidence="4">The sequence shown here is derived from an EMBL/GenBank/DDBJ whole genome shotgun (WGS) entry which is preliminary data.</text>
</comment>
<name>A0A8J2HDE1_COTCN</name>
<proteinExistence type="predicted"/>
<dbReference type="AlphaFoldDB" id="A0A8J2HDE1"/>
<organism evidence="4 5">
    <name type="scientific">Cotesia congregata</name>
    <name type="common">Parasitoid wasp</name>
    <name type="synonym">Apanteles congregatus</name>
    <dbReference type="NCBI Taxonomy" id="51543"/>
    <lineage>
        <taxon>Eukaryota</taxon>
        <taxon>Metazoa</taxon>
        <taxon>Ecdysozoa</taxon>
        <taxon>Arthropoda</taxon>
        <taxon>Hexapoda</taxon>
        <taxon>Insecta</taxon>
        <taxon>Pterygota</taxon>
        <taxon>Neoptera</taxon>
        <taxon>Endopterygota</taxon>
        <taxon>Hymenoptera</taxon>
        <taxon>Apocrita</taxon>
        <taxon>Ichneumonoidea</taxon>
        <taxon>Braconidae</taxon>
        <taxon>Microgastrinae</taxon>
        <taxon>Cotesia</taxon>
    </lineage>
</organism>
<dbReference type="InterPro" id="IPR036770">
    <property type="entry name" value="Ankyrin_rpt-contain_sf"/>
</dbReference>
<gene>
    <name evidence="4" type="ORF">HICCMSTLAB_LOCUS5480</name>
</gene>
<dbReference type="Gene3D" id="1.25.40.20">
    <property type="entry name" value="Ankyrin repeat-containing domain"/>
    <property type="match status" value="1"/>
</dbReference>
<evidence type="ECO:0000313" key="4">
    <source>
        <dbReference type="EMBL" id="CAG5090076.1"/>
    </source>
</evidence>
<keyword evidence="5" id="KW-1185">Reference proteome</keyword>
<feature type="repeat" description="ANK" evidence="3">
    <location>
        <begin position="37"/>
        <end position="69"/>
    </location>
</feature>
<dbReference type="Pfam" id="PF00023">
    <property type="entry name" value="Ank"/>
    <property type="match status" value="2"/>
</dbReference>
<protein>
    <submittedName>
        <fullName evidence="4">Similar to ASB11: Ankyrin repeat and SOCS box protein 11 (Bos taurus)</fullName>
    </submittedName>
</protein>
<evidence type="ECO:0000313" key="5">
    <source>
        <dbReference type="Proteomes" id="UP000786811"/>
    </source>
</evidence>
<keyword evidence="1" id="KW-0677">Repeat</keyword>
<reference evidence="4" key="1">
    <citation type="submission" date="2021-04" db="EMBL/GenBank/DDBJ databases">
        <authorList>
            <person name="Chebbi M.A.C M."/>
        </authorList>
    </citation>
    <scope>NUCLEOTIDE SEQUENCE</scope>
</reference>
<keyword evidence="2 3" id="KW-0040">ANK repeat</keyword>